<dbReference type="PANTHER" id="PTHR43542:SF1">
    <property type="entry name" value="METHYLTRANSFERASE"/>
    <property type="match status" value="1"/>
</dbReference>
<evidence type="ECO:0000313" key="5">
    <source>
        <dbReference type="Proteomes" id="UP001595961"/>
    </source>
</evidence>
<comment type="catalytic activity">
    <reaction evidence="3">
        <text>guanosine(966) in 16S rRNA + S-adenosyl-L-methionine = N(2)-methylguanosine(966) in 16S rRNA + S-adenosyl-L-homocysteine + H(+)</text>
        <dbReference type="Rhea" id="RHEA:23548"/>
        <dbReference type="Rhea" id="RHEA-COMP:10211"/>
        <dbReference type="Rhea" id="RHEA-COMP:10212"/>
        <dbReference type="ChEBI" id="CHEBI:15378"/>
        <dbReference type="ChEBI" id="CHEBI:57856"/>
        <dbReference type="ChEBI" id="CHEBI:59789"/>
        <dbReference type="ChEBI" id="CHEBI:74269"/>
        <dbReference type="ChEBI" id="CHEBI:74481"/>
        <dbReference type="EC" id="2.1.1.171"/>
    </reaction>
</comment>
<dbReference type="SUPFAM" id="SSF53335">
    <property type="entry name" value="S-adenosyl-L-methionine-dependent methyltransferases"/>
    <property type="match status" value="1"/>
</dbReference>
<dbReference type="RefSeq" id="WP_266152430.1">
    <property type="nucleotide sequence ID" value="NZ_CP064028.1"/>
</dbReference>
<keyword evidence="2 3" id="KW-0808">Transferase</keyword>
<comment type="similarity">
    <text evidence="3">Belongs to the methyltransferase superfamily. RsmD family.</text>
</comment>
<comment type="caution">
    <text evidence="4">The sequence shown here is derived from an EMBL/GenBank/DDBJ whole genome shotgun (WGS) entry which is preliminary data.</text>
</comment>
<protein>
    <recommendedName>
        <fullName evidence="3">Ribosomal RNA small subunit methyltransferase D</fullName>
        <ecNumber evidence="3">2.1.1.171</ecNumber>
    </recommendedName>
</protein>
<dbReference type="PANTHER" id="PTHR43542">
    <property type="entry name" value="METHYLTRANSFERASE"/>
    <property type="match status" value="1"/>
</dbReference>
<reference evidence="5" key="1">
    <citation type="journal article" date="2019" name="Int. J. Syst. Evol. Microbiol.">
        <title>The Global Catalogue of Microorganisms (GCM) 10K type strain sequencing project: providing services to taxonomists for standard genome sequencing and annotation.</title>
        <authorList>
            <consortium name="The Broad Institute Genomics Platform"/>
            <consortium name="The Broad Institute Genome Sequencing Center for Infectious Disease"/>
            <person name="Wu L."/>
            <person name="Ma J."/>
        </authorList>
    </citation>
    <scope>NUCLEOTIDE SEQUENCE [LARGE SCALE GENOMIC DNA]</scope>
    <source>
        <strain evidence="5">CCM 4481</strain>
    </source>
</reference>
<evidence type="ECO:0000256" key="3">
    <source>
        <dbReference type="PIRNR" id="PIRNR004553"/>
    </source>
</evidence>
<keyword evidence="5" id="KW-1185">Reference proteome</keyword>
<keyword evidence="1 3" id="KW-0489">Methyltransferase</keyword>
<dbReference type="Pfam" id="PF03602">
    <property type="entry name" value="Cons_hypoth95"/>
    <property type="match status" value="1"/>
</dbReference>
<dbReference type="Gene3D" id="3.40.50.150">
    <property type="entry name" value="Vaccinia Virus protein VP39"/>
    <property type="match status" value="1"/>
</dbReference>
<dbReference type="PIRSF" id="PIRSF004553">
    <property type="entry name" value="CHP00095"/>
    <property type="match status" value="1"/>
</dbReference>
<dbReference type="InterPro" id="IPR029063">
    <property type="entry name" value="SAM-dependent_MTases_sf"/>
</dbReference>
<proteinExistence type="inferred from homology"/>
<dbReference type="EC" id="2.1.1.171" evidence="3"/>
<accession>A0ABV9C141</accession>
<dbReference type="InterPro" id="IPR004398">
    <property type="entry name" value="RNA_MeTrfase_RsmD"/>
</dbReference>
<evidence type="ECO:0000256" key="2">
    <source>
        <dbReference type="ARBA" id="ARBA00022679"/>
    </source>
</evidence>
<gene>
    <name evidence="4" type="primary">rsmD</name>
    <name evidence="4" type="ORF">ACFO5W_08645</name>
</gene>
<dbReference type="NCBIfam" id="TIGR00095">
    <property type="entry name" value="16S rRNA (guanine(966)-N(2))-methyltransferase RsmD"/>
    <property type="match status" value="1"/>
</dbReference>
<keyword evidence="3" id="KW-0949">S-adenosyl-L-methionine</keyword>
<evidence type="ECO:0000313" key="4">
    <source>
        <dbReference type="EMBL" id="MFC4526704.1"/>
    </source>
</evidence>
<keyword evidence="3" id="KW-0698">rRNA processing</keyword>
<dbReference type="EMBL" id="JBHSGA010000015">
    <property type="protein sequence ID" value="MFC4526704.1"/>
    <property type="molecule type" value="Genomic_DNA"/>
</dbReference>
<dbReference type="CDD" id="cd02440">
    <property type="entry name" value="AdoMet_MTases"/>
    <property type="match status" value="1"/>
</dbReference>
<evidence type="ECO:0000256" key="1">
    <source>
        <dbReference type="ARBA" id="ARBA00022603"/>
    </source>
</evidence>
<dbReference type="GO" id="GO:0052913">
    <property type="term" value="F:16S rRNA (guanine(966)-N(2))-methyltransferase activity"/>
    <property type="evidence" value="ECO:0007669"/>
    <property type="project" value="UniProtKB-EC"/>
</dbReference>
<name>A0ABV9C141_9GAMM</name>
<comment type="function">
    <text evidence="3">Specifically methylates the guanine in position 966 of 16S rRNA in the assembled 30S particle.</text>
</comment>
<dbReference type="Proteomes" id="UP001595961">
    <property type="component" value="Unassembled WGS sequence"/>
</dbReference>
<organism evidence="4 5">
    <name type="scientific">Dyella halodurans</name>
    <dbReference type="NCBI Taxonomy" id="1920171"/>
    <lineage>
        <taxon>Bacteria</taxon>
        <taxon>Pseudomonadati</taxon>
        <taxon>Pseudomonadota</taxon>
        <taxon>Gammaproteobacteria</taxon>
        <taxon>Lysobacterales</taxon>
        <taxon>Rhodanobacteraceae</taxon>
        <taxon>Dyella</taxon>
    </lineage>
</organism>
<sequence>MAANVRGASGRIRIVGGQLRNSRLDVPDLPGLRPTAERVRETLFNWLSPVIAGARCLDLCAGTGALGIEALSRGAASVQFVERDPRAAQALRDNLTRLKAQGGQVAGVDALAYLQGAPQPFELVFLDPPFAQDLWAVMAQRLEQGSWLSASAWIYVESPRSVAPVLPPSWSPHREGVAGEVRYALYRRVLAAA</sequence>